<evidence type="ECO:0000256" key="4">
    <source>
        <dbReference type="SAM" id="MobiDB-lite"/>
    </source>
</evidence>
<gene>
    <name evidence="7" type="primary">CSON011657</name>
</gene>
<evidence type="ECO:0000256" key="1">
    <source>
        <dbReference type="ARBA" id="ARBA00004496"/>
    </source>
</evidence>
<dbReference type="PANTHER" id="PTHR14791:SF23">
    <property type="entry name" value="WW DOMAIN-CONTAINING PROTEIN"/>
    <property type="match status" value="1"/>
</dbReference>
<dbReference type="AlphaFoldDB" id="A0A336KUD1"/>
<proteinExistence type="predicted"/>
<evidence type="ECO:0000313" key="8">
    <source>
        <dbReference type="EMBL" id="SSX24893.1"/>
    </source>
</evidence>
<feature type="compositionally biased region" description="Basic residues" evidence="4">
    <location>
        <begin position="533"/>
        <end position="547"/>
    </location>
</feature>
<dbReference type="CDD" id="cd14279">
    <property type="entry name" value="CUE"/>
    <property type="match status" value="2"/>
</dbReference>
<dbReference type="GO" id="GO:0005737">
    <property type="term" value="C:cytoplasm"/>
    <property type="evidence" value="ECO:0007669"/>
    <property type="project" value="UniProtKB-SubCell"/>
</dbReference>
<feature type="compositionally biased region" description="Polar residues" evidence="4">
    <location>
        <begin position="115"/>
        <end position="125"/>
    </location>
</feature>
<feature type="compositionally biased region" description="Basic and acidic residues" evidence="4">
    <location>
        <begin position="564"/>
        <end position="576"/>
    </location>
</feature>
<feature type="compositionally biased region" description="Basic and acidic residues" evidence="4">
    <location>
        <begin position="433"/>
        <end position="443"/>
    </location>
</feature>
<dbReference type="SUPFAM" id="SSF51045">
    <property type="entry name" value="WW domain"/>
    <property type="match status" value="1"/>
</dbReference>
<dbReference type="CDD" id="cd00201">
    <property type="entry name" value="WW"/>
    <property type="match status" value="1"/>
</dbReference>
<evidence type="ECO:0000313" key="7">
    <source>
        <dbReference type="EMBL" id="SSX04530.1"/>
    </source>
</evidence>
<feature type="compositionally biased region" description="Polar residues" evidence="4">
    <location>
        <begin position="548"/>
        <end position="563"/>
    </location>
</feature>
<dbReference type="EMBL" id="UFQT01000514">
    <property type="protein sequence ID" value="SSX24893.1"/>
    <property type="molecule type" value="Genomic_DNA"/>
</dbReference>
<dbReference type="GO" id="GO:0006355">
    <property type="term" value="P:regulation of DNA-templated transcription"/>
    <property type="evidence" value="ECO:0007669"/>
    <property type="project" value="TreeGrafter"/>
</dbReference>
<dbReference type="SMART" id="SM00546">
    <property type="entry name" value="CUE"/>
    <property type="match status" value="2"/>
</dbReference>
<feature type="coiled-coil region" evidence="3">
    <location>
        <begin position="345"/>
        <end position="372"/>
    </location>
</feature>
<feature type="domain" description="WW" evidence="5">
    <location>
        <begin position="10"/>
        <end position="44"/>
    </location>
</feature>
<dbReference type="PROSITE" id="PS51140">
    <property type="entry name" value="CUE"/>
    <property type="match status" value="2"/>
</dbReference>
<dbReference type="GO" id="GO:0043130">
    <property type="term" value="F:ubiquitin binding"/>
    <property type="evidence" value="ECO:0007669"/>
    <property type="project" value="InterPro"/>
</dbReference>
<protein>
    <submittedName>
        <fullName evidence="7">CSON011657 protein</fullName>
    </submittedName>
</protein>
<organism evidence="7">
    <name type="scientific">Culicoides sonorensis</name>
    <name type="common">Biting midge</name>
    <dbReference type="NCBI Taxonomy" id="179676"/>
    <lineage>
        <taxon>Eukaryota</taxon>
        <taxon>Metazoa</taxon>
        <taxon>Ecdysozoa</taxon>
        <taxon>Arthropoda</taxon>
        <taxon>Hexapoda</taxon>
        <taxon>Insecta</taxon>
        <taxon>Pterygota</taxon>
        <taxon>Neoptera</taxon>
        <taxon>Endopterygota</taxon>
        <taxon>Diptera</taxon>
        <taxon>Nematocera</taxon>
        <taxon>Chironomoidea</taxon>
        <taxon>Ceratopogonidae</taxon>
        <taxon>Ceratopogoninae</taxon>
        <taxon>Culicoides</taxon>
        <taxon>Monoculicoides</taxon>
    </lineage>
</organism>
<dbReference type="Pfam" id="PF00397">
    <property type="entry name" value="WW"/>
    <property type="match status" value="1"/>
</dbReference>
<feature type="compositionally biased region" description="Polar residues" evidence="4">
    <location>
        <begin position="650"/>
        <end position="664"/>
    </location>
</feature>
<dbReference type="SUPFAM" id="SSF46934">
    <property type="entry name" value="UBA-like"/>
    <property type="match status" value="1"/>
</dbReference>
<dbReference type="GO" id="GO:0035330">
    <property type="term" value="P:regulation of hippo signaling"/>
    <property type="evidence" value="ECO:0007669"/>
    <property type="project" value="TreeGrafter"/>
</dbReference>
<feature type="region of interest" description="Disordered" evidence="4">
    <location>
        <begin position="111"/>
        <end position="141"/>
    </location>
</feature>
<dbReference type="Gene3D" id="1.10.8.10">
    <property type="entry name" value="DNA helicase RuvA subunit, C-terminal domain"/>
    <property type="match status" value="1"/>
</dbReference>
<reference evidence="8" key="2">
    <citation type="submission" date="2018-07" db="EMBL/GenBank/DDBJ databases">
        <authorList>
            <person name="Quirk P.G."/>
            <person name="Krulwich T.A."/>
        </authorList>
    </citation>
    <scope>NUCLEOTIDE SEQUENCE</scope>
</reference>
<feature type="region of interest" description="Disordered" evidence="4">
    <location>
        <begin position="433"/>
        <end position="478"/>
    </location>
</feature>
<dbReference type="InterPro" id="IPR009060">
    <property type="entry name" value="UBA-like_sf"/>
</dbReference>
<dbReference type="PROSITE" id="PS50020">
    <property type="entry name" value="WW_DOMAIN_2"/>
    <property type="match status" value="1"/>
</dbReference>
<reference evidence="7" key="1">
    <citation type="submission" date="2018-04" db="EMBL/GenBank/DDBJ databases">
        <authorList>
            <person name="Go L.Y."/>
            <person name="Mitchell J.A."/>
        </authorList>
    </citation>
    <scope>NUCLEOTIDE SEQUENCE</scope>
    <source>
        <tissue evidence="7">Whole organism</tissue>
    </source>
</reference>
<evidence type="ECO:0000256" key="2">
    <source>
        <dbReference type="ARBA" id="ARBA00022490"/>
    </source>
</evidence>
<dbReference type="GO" id="GO:0019900">
    <property type="term" value="F:kinase binding"/>
    <property type="evidence" value="ECO:0007669"/>
    <property type="project" value="TreeGrafter"/>
</dbReference>
<dbReference type="VEuPathDB" id="VectorBase:CSON011657"/>
<dbReference type="SMART" id="SM00456">
    <property type="entry name" value="WW"/>
    <property type="match status" value="1"/>
</dbReference>
<feature type="region of interest" description="Disordered" evidence="4">
    <location>
        <begin position="641"/>
        <end position="671"/>
    </location>
</feature>
<evidence type="ECO:0000256" key="3">
    <source>
        <dbReference type="SAM" id="Coils"/>
    </source>
</evidence>
<name>A0A336KUD1_CULSO</name>
<sequence>MDGIQQVDQTPLPPNWECRFDSRTGRYYFVNLFTKSTTWDDPRARFRTVQISTESIPMQQMHASPYHVYPANNYPAQTAFQNPPSGVPSIQSNNSSPQFNLKRQQIEMSPVIRSTPHTPRSQTRSAVPRKSIQETSFSSQLPQEMDTEAVVSKINTMFPTVPEQHIRLLLKKYYNREAVVISALQVEKHPITTPGPYTPPPIRNFHTAATAASAVAAFSNQKTPPSIHRGSSINFSHSNINTYIDASRNASPVTRPGSVTSNAPTVCMSMVTQHGAGGISCGSPRFEGGFRMSPKPHSSPKMKLRYVKGLFPKVEETVILDVLANVDNNVQKASDRLLQMGYQKRDVIAANKAALKKKVEEQQEREEKLLLTPKPVRVKTAEEKRKMRQKLQTQFSNIPERVILMALESVEYSEERAIQILNIVIQEDSPEIKTESENIKVESETDNNENLSRSSSSASTKQGNLKVQDSSNMRKTESCATTALLSGESRSSSQQLNKSHDAIIETSSSFETYDSFLEISSVEESPEENKNSISRKSRLPKTQHYHIKSNSLVQSKNECNDTVDNGKNEADSLHEPLKSIHISPLVKGPNKDLRKGPNDELLLSDYMTWNGANPDLSTGSKSQARGPDSSLLIERSYVPRGSNKELCKGPSSTLAKGSMYSQLNRPDVACN</sequence>
<comment type="subcellular location">
    <subcellularLocation>
        <location evidence="1">Cytoplasm</location>
    </subcellularLocation>
</comment>
<dbReference type="InterPro" id="IPR001202">
    <property type="entry name" value="WW_dom"/>
</dbReference>
<accession>A0A336KUD1</accession>
<dbReference type="Gene3D" id="2.20.70.10">
    <property type="match status" value="1"/>
</dbReference>
<dbReference type="PANTHER" id="PTHR14791">
    <property type="entry name" value="BOMB/KIRA PROTEINS"/>
    <property type="match status" value="1"/>
</dbReference>
<dbReference type="EMBL" id="UFQS01000514">
    <property type="protein sequence ID" value="SSX04530.1"/>
    <property type="molecule type" value="Genomic_DNA"/>
</dbReference>
<dbReference type="GO" id="GO:0016477">
    <property type="term" value="P:cell migration"/>
    <property type="evidence" value="ECO:0007669"/>
    <property type="project" value="TreeGrafter"/>
</dbReference>
<dbReference type="PROSITE" id="PS01159">
    <property type="entry name" value="WW_DOMAIN_1"/>
    <property type="match status" value="1"/>
</dbReference>
<feature type="region of interest" description="Disordered" evidence="4">
    <location>
        <begin position="521"/>
        <end position="576"/>
    </location>
</feature>
<dbReference type="GO" id="GO:0046621">
    <property type="term" value="P:negative regulation of organ growth"/>
    <property type="evidence" value="ECO:0007669"/>
    <property type="project" value="TreeGrafter"/>
</dbReference>
<dbReference type="InterPro" id="IPR036020">
    <property type="entry name" value="WW_dom_sf"/>
</dbReference>
<feature type="domain" description="CUE" evidence="6">
    <location>
        <begin position="299"/>
        <end position="342"/>
    </location>
</feature>
<keyword evidence="3" id="KW-0175">Coiled coil</keyword>
<dbReference type="InterPro" id="IPR003892">
    <property type="entry name" value="CUE"/>
</dbReference>
<dbReference type="InterPro" id="IPR051105">
    <property type="entry name" value="WWC/KIBRA_Hippo_Reg"/>
</dbReference>
<feature type="domain" description="CUE" evidence="6">
    <location>
        <begin position="146"/>
        <end position="189"/>
    </location>
</feature>
<feature type="compositionally biased region" description="Polar residues" evidence="4">
    <location>
        <begin position="460"/>
        <end position="471"/>
    </location>
</feature>
<evidence type="ECO:0000259" key="5">
    <source>
        <dbReference type="PROSITE" id="PS50020"/>
    </source>
</evidence>
<dbReference type="GO" id="GO:0060090">
    <property type="term" value="F:molecular adaptor activity"/>
    <property type="evidence" value="ECO:0007669"/>
    <property type="project" value="TreeGrafter"/>
</dbReference>
<evidence type="ECO:0000259" key="6">
    <source>
        <dbReference type="PROSITE" id="PS51140"/>
    </source>
</evidence>
<keyword evidence="2" id="KW-0963">Cytoplasm</keyword>